<keyword evidence="2" id="KW-0472">Membrane</keyword>
<evidence type="ECO:0000256" key="2">
    <source>
        <dbReference type="SAM" id="Phobius"/>
    </source>
</evidence>
<gene>
    <name evidence="3" type="ORF">F0U47_01250</name>
</gene>
<dbReference type="AlphaFoldDB" id="A0A5B1M7V0"/>
<feature type="transmembrane region" description="Helical" evidence="2">
    <location>
        <begin position="38"/>
        <end position="58"/>
    </location>
</feature>
<evidence type="ECO:0000313" key="3">
    <source>
        <dbReference type="EMBL" id="KAA1428873.1"/>
    </source>
</evidence>
<feature type="region of interest" description="Disordered" evidence="1">
    <location>
        <begin position="150"/>
        <end position="179"/>
    </location>
</feature>
<proteinExistence type="predicted"/>
<evidence type="ECO:0000256" key="1">
    <source>
        <dbReference type="SAM" id="MobiDB-lite"/>
    </source>
</evidence>
<sequence length="367" mass="38761">MNDLDQLLRDAADSGDGDRLDPRELLSSGRRRVRNRRAAVAGGVAAAVVAAAAVVTWLPTGDDRPDPSDVVDGPGDHSSTYEEVRIPVEEVERRCSIVLNGINGTGDLSYVTGRAPDGTAVSGTEADHFVETREGWTAYLRPVGERWPAGEPRYRSDAGGPRQSVASGSAGGDGGGDGDGEMLVGEMACVIPQADLVAAIPGALYTPLPEDAGADQVVELCSAQTGYDLRGWEVLLVRSFEFETVALTMSENGYVATCTVWDEGWLSDLRIDPEPYLDEDGDPLPADPDDLAVATSFGSGTFTEARVLPGLPDGYVVSFSAGGEVIAETTTHRGAYAIEFPVPEEGPVIGRVTDPEGTVLWEDVVDH</sequence>
<dbReference type="RefSeq" id="WP_149748495.1">
    <property type="nucleotide sequence ID" value="NZ_VUJW01000001.1"/>
</dbReference>
<comment type="caution">
    <text evidence="3">The sequence shown here is derived from an EMBL/GenBank/DDBJ whole genome shotgun (WGS) entry which is preliminary data.</text>
</comment>
<dbReference type="EMBL" id="VUJW01000001">
    <property type="protein sequence ID" value="KAA1428873.1"/>
    <property type="molecule type" value="Genomic_DNA"/>
</dbReference>
<protein>
    <submittedName>
        <fullName evidence="3">Uncharacterized protein</fullName>
    </submittedName>
</protein>
<feature type="region of interest" description="Disordered" evidence="1">
    <location>
        <begin position="59"/>
        <end position="80"/>
    </location>
</feature>
<reference evidence="3 4" key="1">
    <citation type="submission" date="2019-09" db="EMBL/GenBank/DDBJ databases">
        <title>Nocardioides panacisoli sp. nov., isolated from the soil of a ginseng field.</title>
        <authorList>
            <person name="Cho C."/>
        </authorList>
    </citation>
    <scope>NUCLEOTIDE SEQUENCE [LARGE SCALE GENOMIC DNA]</scope>
    <source>
        <strain evidence="3 4">BN140041</strain>
    </source>
</reference>
<accession>A0A5B1M7V0</accession>
<keyword evidence="4" id="KW-1185">Reference proteome</keyword>
<organism evidence="3 4">
    <name type="scientific">Nocardioides antri</name>
    <dbReference type="NCBI Taxonomy" id="2607659"/>
    <lineage>
        <taxon>Bacteria</taxon>
        <taxon>Bacillati</taxon>
        <taxon>Actinomycetota</taxon>
        <taxon>Actinomycetes</taxon>
        <taxon>Propionibacteriales</taxon>
        <taxon>Nocardioidaceae</taxon>
        <taxon>Nocardioides</taxon>
    </lineage>
</organism>
<evidence type="ECO:0000313" key="4">
    <source>
        <dbReference type="Proteomes" id="UP000324351"/>
    </source>
</evidence>
<keyword evidence="2" id="KW-1133">Transmembrane helix</keyword>
<name>A0A5B1M7V0_9ACTN</name>
<keyword evidence="2" id="KW-0812">Transmembrane</keyword>
<dbReference type="Proteomes" id="UP000324351">
    <property type="component" value="Unassembled WGS sequence"/>
</dbReference>
<reference evidence="3 4" key="2">
    <citation type="submission" date="2019-09" db="EMBL/GenBank/DDBJ databases">
        <authorList>
            <person name="Jin C."/>
        </authorList>
    </citation>
    <scope>NUCLEOTIDE SEQUENCE [LARGE SCALE GENOMIC DNA]</scope>
    <source>
        <strain evidence="3 4">BN140041</strain>
    </source>
</reference>
<feature type="region of interest" description="Disordered" evidence="1">
    <location>
        <begin position="1"/>
        <end position="23"/>
    </location>
</feature>